<protein>
    <submittedName>
        <fullName evidence="1">Uncharacterized protein</fullName>
    </submittedName>
</protein>
<dbReference type="VEuPathDB" id="FungiDB:JI435_417860"/>
<evidence type="ECO:0000313" key="2">
    <source>
        <dbReference type="Proteomes" id="UP000663193"/>
    </source>
</evidence>
<evidence type="ECO:0000313" key="1">
    <source>
        <dbReference type="EMBL" id="QRD02372.1"/>
    </source>
</evidence>
<gene>
    <name evidence="1" type="ORF">JI435_417860</name>
</gene>
<sequence length="138" mass="15865">MRSCESLLCFTGFCSGLATILLHFKGVGLSIWAHRRIGRRGRDQRPLVLFQLIAAFRLLESQAYHIFNMYTIAYSAVFHPSPSPFFSAGTKDLNLHTVIIFERSQQHHVRCDYTTLNLVQLAVARPIYISFRSHRKLP</sequence>
<dbReference type="Proteomes" id="UP000663193">
    <property type="component" value="Chromosome 13"/>
</dbReference>
<dbReference type="EMBL" id="CP069035">
    <property type="protein sequence ID" value="QRD02372.1"/>
    <property type="molecule type" value="Genomic_DNA"/>
</dbReference>
<reference evidence="2" key="1">
    <citation type="journal article" date="2021" name="BMC Genomics">
        <title>Chromosome-level genome assembly and manually-curated proteome of model necrotroph Parastagonospora nodorum Sn15 reveals a genome-wide trove of candidate effector homologs, and redundancy of virulence-related functions within an accessory chromosome.</title>
        <authorList>
            <person name="Bertazzoni S."/>
            <person name="Jones D.A.B."/>
            <person name="Phan H.T."/>
            <person name="Tan K.-C."/>
            <person name="Hane J.K."/>
        </authorList>
    </citation>
    <scope>NUCLEOTIDE SEQUENCE [LARGE SCALE GENOMIC DNA]</scope>
    <source>
        <strain evidence="2">SN15 / ATCC MYA-4574 / FGSC 10173)</strain>
    </source>
</reference>
<keyword evidence="2" id="KW-1185">Reference proteome</keyword>
<accession>A0A7U2FBS0</accession>
<organism evidence="1 2">
    <name type="scientific">Phaeosphaeria nodorum (strain SN15 / ATCC MYA-4574 / FGSC 10173)</name>
    <name type="common">Glume blotch fungus</name>
    <name type="synonym">Parastagonospora nodorum</name>
    <dbReference type="NCBI Taxonomy" id="321614"/>
    <lineage>
        <taxon>Eukaryota</taxon>
        <taxon>Fungi</taxon>
        <taxon>Dikarya</taxon>
        <taxon>Ascomycota</taxon>
        <taxon>Pezizomycotina</taxon>
        <taxon>Dothideomycetes</taxon>
        <taxon>Pleosporomycetidae</taxon>
        <taxon>Pleosporales</taxon>
        <taxon>Pleosporineae</taxon>
        <taxon>Phaeosphaeriaceae</taxon>
        <taxon>Parastagonospora</taxon>
    </lineage>
</organism>
<dbReference type="AlphaFoldDB" id="A0A7U2FBS0"/>
<proteinExistence type="predicted"/>
<name>A0A7U2FBS0_PHANO</name>